<accession>A0A5F2ENW9</accession>
<dbReference type="KEGG" id="aez:C3E78_09815"/>
<keyword evidence="1" id="KW-0805">Transcription regulation</keyword>
<dbReference type="Proteomes" id="UP000244384">
    <property type="component" value="Chromosome"/>
</dbReference>
<dbReference type="InterPro" id="IPR049445">
    <property type="entry name" value="TetR_SbtR-like_C"/>
</dbReference>
<dbReference type="Pfam" id="PF21597">
    <property type="entry name" value="TetR_C_43"/>
    <property type="match status" value="1"/>
</dbReference>
<dbReference type="PANTHER" id="PTHR30055">
    <property type="entry name" value="HTH-TYPE TRANSCRIPTIONAL REGULATOR RUTR"/>
    <property type="match status" value="1"/>
</dbReference>
<dbReference type="InterPro" id="IPR036271">
    <property type="entry name" value="Tet_transcr_reg_TetR-rel_C_sf"/>
</dbReference>
<dbReference type="AlphaFoldDB" id="A0A2S0WME7"/>
<dbReference type="Pfam" id="PF00440">
    <property type="entry name" value="TetR_N"/>
    <property type="match status" value="1"/>
</dbReference>
<reference evidence="5" key="1">
    <citation type="submission" date="2018-01" db="EMBL/GenBank/DDBJ databases">
        <authorList>
            <person name="Li J."/>
        </authorList>
    </citation>
    <scope>NUCLEOTIDE SEQUENCE [LARGE SCALE GENOMIC DNA]</scope>
    <source>
        <strain evidence="5">592</strain>
    </source>
</reference>
<evidence type="ECO:0000256" key="2">
    <source>
        <dbReference type="ARBA" id="ARBA00023125"/>
    </source>
</evidence>
<accession>A0A2S0WME7</accession>
<evidence type="ECO:0000313" key="4">
    <source>
        <dbReference type="EMBL" id="AWB92472.1"/>
    </source>
</evidence>
<dbReference type="OrthoDB" id="5112469at2"/>
<proteinExistence type="predicted"/>
<dbReference type="GO" id="GO:0003700">
    <property type="term" value="F:DNA-binding transcription factor activity"/>
    <property type="evidence" value="ECO:0007669"/>
    <property type="project" value="TreeGrafter"/>
</dbReference>
<dbReference type="Gene3D" id="1.10.357.10">
    <property type="entry name" value="Tetracycline Repressor, domain 2"/>
    <property type="match status" value="1"/>
</dbReference>
<evidence type="ECO:0000256" key="3">
    <source>
        <dbReference type="ARBA" id="ARBA00023163"/>
    </source>
</evidence>
<dbReference type="InterPro" id="IPR009057">
    <property type="entry name" value="Homeodomain-like_sf"/>
</dbReference>
<dbReference type="SUPFAM" id="SSF48498">
    <property type="entry name" value="Tetracyclin repressor-like, C-terminal domain"/>
    <property type="match status" value="1"/>
</dbReference>
<evidence type="ECO:0000313" key="5">
    <source>
        <dbReference type="Proteomes" id="UP000244384"/>
    </source>
</evidence>
<dbReference type="GO" id="GO:0000976">
    <property type="term" value="F:transcription cis-regulatory region binding"/>
    <property type="evidence" value="ECO:0007669"/>
    <property type="project" value="TreeGrafter"/>
</dbReference>
<dbReference type="PRINTS" id="PR00455">
    <property type="entry name" value="HTHTETR"/>
</dbReference>
<organism evidence="4 5">
    <name type="scientific">Aeromicrobium chenweiae</name>
    <dbReference type="NCBI Taxonomy" id="2079793"/>
    <lineage>
        <taxon>Bacteria</taxon>
        <taxon>Bacillati</taxon>
        <taxon>Actinomycetota</taxon>
        <taxon>Actinomycetes</taxon>
        <taxon>Propionibacteriales</taxon>
        <taxon>Nocardioidaceae</taxon>
        <taxon>Aeromicrobium</taxon>
    </lineage>
</organism>
<gene>
    <name evidence="4" type="ORF">C3E78_09815</name>
</gene>
<dbReference type="EMBL" id="CP026952">
    <property type="protein sequence ID" value="AWB92472.1"/>
    <property type="molecule type" value="Genomic_DNA"/>
</dbReference>
<dbReference type="InterPro" id="IPR050109">
    <property type="entry name" value="HTH-type_TetR-like_transc_reg"/>
</dbReference>
<dbReference type="RefSeq" id="WP_108578117.1">
    <property type="nucleotide sequence ID" value="NZ_CP026952.1"/>
</dbReference>
<name>A0A2S0WME7_9ACTN</name>
<keyword evidence="5" id="KW-1185">Reference proteome</keyword>
<dbReference type="PROSITE" id="PS50977">
    <property type="entry name" value="HTH_TETR_2"/>
    <property type="match status" value="1"/>
</dbReference>
<sequence length="213" mass="22795">MTSTPAARAPRADARRNRQRVLDAASVVFAEHGTKATLNDVARHAGVGVGTVYRKFPDKDALLDELFAHKIDSLLQLAGRAASLQDAGEAFRELLLGLMEIRATDRGLDSILAGPGRGDRFTHELAQEFLPAVDGLVARAIRAGALRADFQAQEVCLLAHMVGKVADITRGGDPDAWRRYAQLIVDGTRPSPAPLAPPSLSFQEVAAALGRDL</sequence>
<keyword evidence="3" id="KW-0804">Transcription</keyword>
<keyword evidence="2" id="KW-0238">DNA-binding</keyword>
<protein>
    <submittedName>
        <fullName evidence="4">TetR family transcriptional regulator</fullName>
    </submittedName>
</protein>
<dbReference type="InterPro" id="IPR001647">
    <property type="entry name" value="HTH_TetR"/>
</dbReference>
<dbReference type="SUPFAM" id="SSF46689">
    <property type="entry name" value="Homeodomain-like"/>
    <property type="match status" value="1"/>
</dbReference>
<dbReference type="PANTHER" id="PTHR30055:SF234">
    <property type="entry name" value="HTH-TYPE TRANSCRIPTIONAL REGULATOR BETI"/>
    <property type="match status" value="1"/>
</dbReference>
<evidence type="ECO:0000256" key="1">
    <source>
        <dbReference type="ARBA" id="ARBA00023015"/>
    </source>
</evidence>